<dbReference type="PROSITE" id="PS51257">
    <property type="entry name" value="PROKAR_LIPOPROTEIN"/>
    <property type="match status" value="1"/>
</dbReference>
<evidence type="ECO:0000256" key="1">
    <source>
        <dbReference type="SAM" id="SignalP"/>
    </source>
</evidence>
<feature type="chain" id="PRO_5044192670" description="Secreted protein" evidence="1">
    <location>
        <begin position="28"/>
        <end position="126"/>
    </location>
</feature>
<dbReference type="AlphaFoldDB" id="A0AB39Q005"/>
<accession>A0AB39Q005</accession>
<evidence type="ECO:0000313" key="2">
    <source>
        <dbReference type="EMBL" id="XDQ35666.1"/>
    </source>
</evidence>
<sequence>MLNRTRTAIMAGACLIGALSISPPAYASGSGCTGNPGSSGSKCISVTGTKLKVNTVKTTLTKNHADDCGKATITIGSWKKTSGRICEARDFSWGPITVNKSFRDGTKACASWSNYPRGKACVTIHD</sequence>
<gene>
    <name evidence="2" type="ORF">AB5J49_21265</name>
</gene>
<protein>
    <recommendedName>
        <fullName evidence="3">Secreted protein</fullName>
    </recommendedName>
</protein>
<name>A0AB39Q005_9ACTN</name>
<organism evidence="2">
    <name type="scientific">Streptomyces sp. R28</name>
    <dbReference type="NCBI Taxonomy" id="3238628"/>
    <lineage>
        <taxon>Bacteria</taxon>
        <taxon>Bacillati</taxon>
        <taxon>Actinomycetota</taxon>
        <taxon>Actinomycetes</taxon>
        <taxon>Kitasatosporales</taxon>
        <taxon>Streptomycetaceae</taxon>
        <taxon>Streptomyces</taxon>
    </lineage>
</organism>
<dbReference type="EMBL" id="CP163439">
    <property type="protein sequence ID" value="XDQ35666.1"/>
    <property type="molecule type" value="Genomic_DNA"/>
</dbReference>
<reference evidence="2" key="1">
    <citation type="submission" date="2024-07" db="EMBL/GenBank/DDBJ databases">
        <authorList>
            <person name="Yu S.T."/>
        </authorList>
    </citation>
    <scope>NUCLEOTIDE SEQUENCE</scope>
    <source>
        <strain evidence="2">R28</strain>
    </source>
</reference>
<keyword evidence="1" id="KW-0732">Signal</keyword>
<dbReference type="RefSeq" id="WP_369170205.1">
    <property type="nucleotide sequence ID" value="NZ_CP163439.1"/>
</dbReference>
<feature type="signal peptide" evidence="1">
    <location>
        <begin position="1"/>
        <end position="27"/>
    </location>
</feature>
<evidence type="ECO:0008006" key="3">
    <source>
        <dbReference type="Google" id="ProtNLM"/>
    </source>
</evidence>
<proteinExistence type="predicted"/>